<dbReference type="Pfam" id="PF12704">
    <property type="entry name" value="MacB_PCD"/>
    <property type="match status" value="1"/>
</dbReference>
<feature type="transmembrane region" description="Helical" evidence="7">
    <location>
        <begin position="345"/>
        <end position="369"/>
    </location>
</feature>
<evidence type="ECO:0000256" key="3">
    <source>
        <dbReference type="ARBA" id="ARBA00022692"/>
    </source>
</evidence>
<feature type="transmembrane region" description="Helical" evidence="7">
    <location>
        <begin position="306"/>
        <end position="339"/>
    </location>
</feature>
<dbReference type="EMBL" id="FNLL01000009">
    <property type="protein sequence ID" value="SDU46348.1"/>
    <property type="molecule type" value="Genomic_DNA"/>
</dbReference>
<protein>
    <submittedName>
        <fullName evidence="10">Putative ABC transport system permease protein</fullName>
    </submittedName>
</protein>
<evidence type="ECO:0000259" key="9">
    <source>
        <dbReference type="Pfam" id="PF12704"/>
    </source>
</evidence>
<dbReference type="Proteomes" id="UP000199608">
    <property type="component" value="Unassembled WGS sequence"/>
</dbReference>
<evidence type="ECO:0000313" key="10">
    <source>
        <dbReference type="EMBL" id="SDU46348.1"/>
    </source>
</evidence>
<dbReference type="RefSeq" id="WP_092235858.1">
    <property type="nucleotide sequence ID" value="NZ_FNLL01000009.1"/>
</dbReference>
<evidence type="ECO:0000256" key="7">
    <source>
        <dbReference type="SAM" id="Phobius"/>
    </source>
</evidence>
<keyword evidence="3 7" id="KW-0812">Transmembrane</keyword>
<feature type="domain" description="ABC3 transporter permease C-terminal" evidence="8">
    <location>
        <begin position="264"/>
        <end position="379"/>
    </location>
</feature>
<evidence type="ECO:0000256" key="4">
    <source>
        <dbReference type="ARBA" id="ARBA00022989"/>
    </source>
</evidence>
<feature type="transmembrane region" description="Helical" evidence="7">
    <location>
        <begin position="20"/>
        <end position="39"/>
    </location>
</feature>
<sequence>MRLHDISLGNIKRRKGKMLFLVMGLVIGISTVVTLLSITESMTLNIEERLNQFGANIVMVPKSENLSLNYGGIDVGGVNYQVQEFEQEKLADIRTIKNSKNLSIIAPKILGSVTVKDKTVLLIGVVFEEELALKTWWHKAAGTFAKKEDEIMLGSRAADLLGFNVGDTVLVSGKSFKLSAILRPTGTSEDDAVIASLGAAQTLLGKQGKLSMVEISAFCQGCPISEMTLQIAEKFPNAKVTAMKQAVMSKMQSIDMFKSFSLGVSIIVILIGSLLVMVTMMGSVNERTREIGIFRAIGFRRGHIMQIILLEALLLGIIGGILGFGLGNLIACSIIPIVIKDGGFAGINLTLGIISILMAVALSLLASLYPAFKASNMDPSQALRAL</sequence>
<accession>A0A1H2IR90</accession>
<dbReference type="InterPro" id="IPR003838">
    <property type="entry name" value="ABC3_permease_C"/>
</dbReference>
<feature type="domain" description="MacB-like periplasmic core" evidence="9">
    <location>
        <begin position="21"/>
        <end position="206"/>
    </location>
</feature>
<evidence type="ECO:0000256" key="5">
    <source>
        <dbReference type="ARBA" id="ARBA00023136"/>
    </source>
</evidence>
<evidence type="ECO:0000256" key="2">
    <source>
        <dbReference type="ARBA" id="ARBA00022475"/>
    </source>
</evidence>
<proteinExistence type="inferred from homology"/>
<name>A0A1H2IR90_9BACT</name>
<dbReference type="GO" id="GO:0005886">
    <property type="term" value="C:plasma membrane"/>
    <property type="evidence" value="ECO:0007669"/>
    <property type="project" value="UniProtKB-SubCell"/>
</dbReference>
<dbReference type="PANTHER" id="PTHR30572">
    <property type="entry name" value="MEMBRANE COMPONENT OF TRANSPORTER-RELATED"/>
    <property type="match status" value="1"/>
</dbReference>
<dbReference type="InterPro" id="IPR050250">
    <property type="entry name" value="Macrolide_Exporter_MacB"/>
</dbReference>
<dbReference type="Pfam" id="PF02687">
    <property type="entry name" value="FtsX"/>
    <property type="match status" value="1"/>
</dbReference>
<organism evidence="10 11">
    <name type="scientific">Desulfobacula phenolica</name>
    <dbReference type="NCBI Taxonomy" id="90732"/>
    <lineage>
        <taxon>Bacteria</taxon>
        <taxon>Pseudomonadati</taxon>
        <taxon>Thermodesulfobacteriota</taxon>
        <taxon>Desulfobacteria</taxon>
        <taxon>Desulfobacterales</taxon>
        <taxon>Desulfobacteraceae</taxon>
        <taxon>Desulfobacula</taxon>
    </lineage>
</organism>
<keyword evidence="5 7" id="KW-0472">Membrane</keyword>
<dbReference type="AlphaFoldDB" id="A0A1H2IR90"/>
<evidence type="ECO:0000256" key="1">
    <source>
        <dbReference type="ARBA" id="ARBA00004651"/>
    </source>
</evidence>
<gene>
    <name evidence="10" type="ORF">SAMN04487931_10989</name>
</gene>
<dbReference type="PANTHER" id="PTHR30572:SF4">
    <property type="entry name" value="ABC TRANSPORTER PERMEASE YTRF"/>
    <property type="match status" value="1"/>
</dbReference>
<dbReference type="GO" id="GO:0022857">
    <property type="term" value="F:transmembrane transporter activity"/>
    <property type="evidence" value="ECO:0007669"/>
    <property type="project" value="TreeGrafter"/>
</dbReference>
<comment type="similarity">
    <text evidence="6">Belongs to the ABC-4 integral membrane protein family.</text>
</comment>
<keyword evidence="2" id="KW-1003">Cell membrane</keyword>
<evidence type="ECO:0000256" key="6">
    <source>
        <dbReference type="ARBA" id="ARBA00038076"/>
    </source>
</evidence>
<dbReference type="InterPro" id="IPR025857">
    <property type="entry name" value="MacB_PCD"/>
</dbReference>
<keyword evidence="11" id="KW-1185">Reference proteome</keyword>
<comment type="subcellular location">
    <subcellularLocation>
        <location evidence="1">Cell membrane</location>
        <topology evidence="1">Multi-pass membrane protein</topology>
    </subcellularLocation>
</comment>
<evidence type="ECO:0000313" key="11">
    <source>
        <dbReference type="Proteomes" id="UP000199608"/>
    </source>
</evidence>
<evidence type="ECO:0000259" key="8">
    <source>
        <dbReference type="Pfam" id="PF02687"/>
    </source>
</evidence>
<feature type="transmembrane region" description="Helical" evidence="7">
    <location>
        <begin position="260"/>
        <end position="285"/>
    </location>
</feature>
<keyword evidence="4 7" id="KW-1133">Transmembrane helix</keyword>
<reference evidence="11" key="1">
    <citation type="submission" date="2016-10" db="EMBL/GenBank/DDBJ databases">
        <authorList>
            <person name="Varghese N."/>
            <person name="Submissions S."/>
        </authorList>
    </citation>
    <scope>NUCLEOTIDE SEQUENCE [LARGE SCALE GENOMIC DNA]</scope>
    <source>
        <strain evidence="11">DSM 3384</strain>
    </source>
</reference>